<dbReference type="InterPro" id="IPR046347">
    <property type="entry name" value="bZIP_sf"/>
</dbReference>
<gene>
    <name evidence="3" type="ORF">EMAD1354_LOCUS2767</name>
</gene>
<feature type="region of interest" description="Disordered" evidence="1">
    <location>
        <begin position="144"/>
        <end position="194"/>
    </location>
</feature>
<organism evidence="3">
    <name type="scientific">Erythrolobus madagascarensis</name>
    <dbReference type="NCBI Taxonomy" id="708628"/>
    <lineage>
        <taxon>Eukaryota</taxon>
        <taxon>Rhodophyta</taxon>
        <taxon>Bangiophyceae</taxon>
        <taxon>Porphyridiales</taxon>
        <taxon>Porphyridiaceae</taxon>
        <taxon>Erythrolobus</taxon>
    </lineage>
</organism>
<dbReference type="SMART" id="SM00338">
    <property type="entry name" value="BRLZ"/>
    <property type="match status" value="1"/>
</dbReference>
<reference evidence="3" key="1">
    <citation type="submission" date="2021-01" db="EMBL/GenBank/DDBJ databases">
        <authorList>
            <person name="Corre E."/>
            <person name="Pelletier E."/>
            <person name="Niang G."/>
            <person name="Scheremetjew M."/>
            <person name="Finn R."/>
            <person name="Kale V."/>
            <person name="Holt S."/>
            <person name="Cochrane G."/>
            <person name="Meng A."/>
            <person name="Brown T."/>
            <person name="Cohen L."/>
        </authorList>
    </citation>
    <scope>NUCLEOTIDE SEQUENCE</scope>
    <source>
        <strain evidence="3">CCMP3276</strain>
    </source>
</reference>
<evidence type="ECO:0000256" key="1">
    <source>
        <dbReference type="SAM" id="MobiDB-lite"/>
    </source>
</evidence>
<dbReference type="InterPro" id="IPR004827">
    <property type="entry name" value="bZIP"/>
</dbReference>
<evidence type="ECO:0000313" key="3">
    <source>
        <dbReference type="EMBL" id="CAD8726686.1"/>
    </source>
</evidence>
<dbReference type="PROSITE" id="PS50217">
    <property type="entry name" value="BZIP"/>
    <property type="match status" value="1"/>
</dbReference>
<dbReference type="GO" id="GO:0003700">
    <property type="term" value="F:DNA-binding transcription factor activity"/>
    <property type="evidence" value="ECO:0007669"/>
    <property type="project" value="InterPro"/>
</dbReference>
<dbReference type="Pfam" id="PF07716">
    <property type="entry name" value="bZIP_2"/>
    <property type="match status" value="1"/>
</dbReference>
<feature type="compositionally biased region" description="Low complexity" evidence="1">
    <location>
        <begin position="20"/>
        <end position="29"/>
    </location>
</feature>
<dbReference type="EMBL" id="HBFE01004258">
    <property type="protein sequence ID" value="CAD8726686.1"/>
    <property type="molecule type" value="Transcribed_RNA"/>
</dbReference>
<feature type="region of interest" description="Disordered" evidence="1">
    <location>
        <begin position="19"/>
        <end position="121"/>
    </location>
</feature>
<dbReference type="Gene3D" id="1.20.5.170">
    <property type="match status" value="1"/>
</dbReference>
<evidence type="ECO:0000259" key="2">
    <source>
        <dbReference type="PROSITE" id="PS50217"/>
    </source>
</evidence>
<dbReference type="SUPFAM" id="SSF57959">
    <property type="entry name" value="Leucine zipper domain"/>
    <property type="match status" value="1"/>
</dbReference>
<sequence length="327" mass="35457">MDDASALGDVLDSVIQVARTTSSGSGTTGAVDSRAAHDVLKPTSISRGGDRNAPPSFTFSTDRQFEERRSTSLFAAPPRSRMTPRFDEEDDDIDSLAALVDTPRSNDFNDSPSPLTGTPRGDQLFEWSAALQDLHLLDVRDPSPATAAQTVPPLNITPRSMGARGSSYPRSATKPSPRPPRVKKQTAAQSTLGARAATTGGDFMMDEDLGAAMDTGSQSTDLARNMYSPAAIQARQRTAMNALISPRESSVKSDEMMSAADVRRLRNWEAVKRSRERKRIEASQLTVRFTALQSQNEALRSYSEQLTSYIATLEAALKSVPFRGDDL</sequence>
<dbReference type="AlphaFoldDB" id="A0A7S0T8D0"/>
<name>A0A7S0T8D0_9RHOD</name>
<feature type="compositionally biased region" description="Polar residues" evidence="1">
    <location>
        <begin position="103"/>
        <end position="116"/>
    </location>
</feature>
<feature type="domain" description="BZIP" evidence="2">
    <location>
        <begin position="263"/>
        <end position="320"/>
    </location>
</feature>
<protein>
    <recommendedName>
        <fullName evidence="2">BZIP domain-containing protein</fullName>
    </recommendedName>
</protein>
<proteinExistence type="predicted"/>
<accession>A0A7S0T8D0</accession>